<name>A0ABV6SK34_AZOPA</name>
<dbReference type="EMBL" id="JBHLSS010000055">
    <property type="protein sequence ID" value="MFC0709884.1"/>
    <property type="molecule type" value="Genomic_DNA"/>
</dbReference>
<dbReference type="SUPFAM" id="SSF51182">
    <property type="entry name" value="RmlC-like cupins"/>
    <property type="match status" value="1"/>
</dbReference>
<gene>
    <name evidence="1" type="ORF">ACFFGX_09885</name>
</gene>
<dbReference type="Gene3D" id="2.60.120.10">
    <property type="entry name" value="Jelly Rolls"/>
    <property type="match status" value="1"/>
</dbReference>
<sequence>MSPRNLFRPLPDASAGERFDDLLSLPGCRVERIVSQGQASPPGFWYDQDWDEWVLLLAGSAVLRLESQSQPIALAVGDHLLISAGERHRVEATAPHGPTVWLAVHVPPVKAIG</sequence>
<organism evidence="1 2">
    <name type="scientific">Azorhizophilus paspali</name>
    <name type="common">Azotobacter paspali</name>
    <dbReference type="NCBI Taxonomy" id="69963"/>
    <lineage>
        <taxon>Bacteria</taxon>
        <taxon>Pseudomonadati</taxon>
        <taxon>Pseudomonadota</taxon>
        <taxon>Gammaproteobacteria</taxon>
        <taxon>Pseudomonadales</taxon>
        <taxon>Pseudomonadaceae</taxon>
        <taxon>Azorhizophilus</taxon>
    </lineage>
</organism>
<evidence type="ECO:0000313" key="2">
    <source>
        <dbReference type="Proteomes" id="UP001589891"/>
    </source>
</evidence>
<protein>
    <submittedName>
        <fullName evidence="1">Cupin</fullName>
    </submittedName>
</protein>
<dbReference type="CDD" id="cd06981">
    <property type="entry name" value="cupin_reut_a1446"/>
    <property type="match status" value="1"/>
</dbReference>
<accession>A0ABV6SK34</accession>
<comment type="caution">
    <text evidence="1">The sequence shown here is derived from an EMBL/GenBank/DDBJ whole genome shotgun (WGS) entry which is preliminary data.</text>
</comment>
<dbReference type="InterPro" id="IPR011051">
    <property type="entry name" value="RmlC_Cupin_sf"/>
</dbReference>
<dbReference type="InterPro" id="IPR014710">
    <property type="entry name" value="RmlC-like_jellyroll"/>
</dbReference>
<dbReference type="RefSeq" id="WP_376945323.1">
    <property type="nucleotide sequence ID" value="NZ_CP171449.1"/>
</dbReference>
<dbReference type="Proteomes" id="UP001589891">
    <property type="component" value="Unassembled WGS sequence"/>
</dbReference>
<reference evidence="1 2" key="1">
    <citation type="submission" date="2024-09" db="EMBL/GenBank/DDBJ databases">
        <authorList>
            <person name="Sun Q."/>
            <person name="Mori K."/>
        </authorList>
    </citation>
    <scope>NUCLEOTIDE SEQUENCE [LARGE SCALE GENOMIC DNA]</scope>
    <source>
        <strain evidence="1 2">NCAIM B.01794</strain>
    </source>
</reference>
<keyword evidence="2" id="KW-1185">Reference proteome</keyword>
<proteinExistence type="predicted"/>
<evidence type="ECO:0000313" key="1">
    <source>
        <dbReference type="EMBL" id="MFC0709884.1"/>
    </source>
</evidence>